<dbReference type="PANTHER" id="PTHR11439:SF515">
    <property type="entry name" value="GAG-POL POLYPROTEIN"/>
    <property type="match status" value="1"/>
</dbReference>
<protein>
    <submittedName>
        <fullName evidence="1">Ribonuclease H-like domain, reverse transcriptase, RNA-dependent DNA polymerase</fullName>
    </submittedName>
</protein>
<dbReference type="CDD" id="cd09272">
    <property type="entry name" value="RNase_HI_RT_Ty1"/>
    <property type="match status" value="1"/>
</dbReference>
<comment type="caution">
    <text evidence="1">The sequence shown here is derived from an EMBL/GenBank/DDBJ whole genome shotgun (WGS) entry which is preliminary data.</text>
</comment>
<keyword evidence="1" id="KW-0695">RNA-directed DNA polymerase</keyword>
<keyword evidence="1" id="KW-0548">Nucleotidyltransferase</keyword>
<keyword evidence="1" id="KW-0808">Transferase</keyword>
<accession>A0A6L2MUS1</accession>
<reference evidence="1" key="1">
    <citation type="journal article" date="2019" name="Sci. Rep.">
        <title>Draft genome of Tanacetum cinerariifolium, the natural source of mosquito coil.</title>
        <authorList>
            <person name="Yamashiro T."/>
            <person name="Shiraishi A."/>
            <person name="Satake H."/>
            <person name="Nakayama K."/>
        </authorList>
    </citation>
    <scope>NUCLEOTIDE SEQUENCE</scope>
</reference>
<organism evidence="1">
    <name type="scientific">Tanacetum cinerariifolium</name>
    <name type="common">Dalmatian daisy</name>
    <name type="synonym">Chrysanthemum cinerariifolium</name>
    <dbReference type="NCBI Taxonomy" id="118510"/>
    <lineage>
        <taxon>Eukaryota</taxon>
        <taxon>Viridiplantae</taxon>
        <taxon>Streptophyta</taxon>
        <taxon>Embryophyta</taxon>
        <taxon>Tracheophyta</taxon>
        <taxon>Spermatophyta</taxon>
        <taxon>Magnoliopsida</taxon>
        <taxon>eudicotyledons</taxon>
        <taxon>Gunneridae</taxon>
        <taxon>Pentapetalae</taxon>
        <taxon>asterids</taxon>
        <taxon>campanulids</taxon>
        <taxon>Asterales</taxon>
        <taxon>Asteraceae</taxon>
        <taxon>Asteroideae</taxon>
        <taxon>Anthemideae</taxon>
        <taxon>Anthemidinae</taxon>
        <taxon>Tanacetum</taxon>
    </lineage>
</organism>
<dbReference type="GO" id="GO:0003964">
    <property type="term" value="F:RNA-directed DNA polymerase activity"/>
    <property type="evidence" value="ECO:0007669"/>
    <property type="project" value="UniProtKB-KW"/>
</dbReference>
<dbReference type="AlphaFoldDB" id="A0A6L2MUS1"/>
<dbReference type="PANTHER" id="PTHR11439">
    <property type="entry name" value="GAG-POL-RELATED RETROTRANSPOSON"/>
    <property type="match status" value="1"/>
</dbReference>
<evidence type="ECO:0000313" key="1">
    <source>
        <dbReference type="EMBL" id="GEU77159.1"/>
    </source>
</evidence>
<sequence length="371" mass="42093">MMDSNDAKIPMDLGTKLVKAKDGNSVDTTYYRNLIGSLKYLLHTRPYLSYSVGLLSRFMQDPKEHHLKAVKKVIRYIKGTKEHGIIYKKEGDCKITEFMAATAATCQALWLKRLLSELTRCEEKRITLKVDNVSAIALVRNPVFHGRSKHIDIRYNFIRECVENGKVWCSRRIGVLTECLSCKENNWSRDDANAILVTPGNEGTSQPQQPRGEVMETFATIPEDIQKWITLEAKAVQIILMGIDNDIYSTVDACPNEVYFTGRMAENEVNEIRAKRLACTANPLALVAQQQPVYPPQTHPTYYNQSSSTRSQATNRNIGKAIVNPHQLTYDLELDVVANDETSLKEKEMDKLIALISMSFKKIYKPTNNNL</sequence>
<gene>
    <name evidence="1" type="ORF">Tci_049137</name>
</gene>
<proteinExistence type="predicted"/>
<dbReference type="EMBL" id="BKCJ010007417">
    <property type="protein sequence ID" value="GEU77159.1"/>
    <property type="molecule type" value="Genomic_DNA"/>
</dbReference>
<name>A0A6L2MUS1_TANCI</name>